<dbReference type="InterPro" id="IPR019734">
    <property type="entry name" value="TPR_rpt"/>
</dbReference>
<evidence type="ECO:0000256" key="1">
    <source>
        <dbReference type="ARBA" id="ARBA00004496"/>
    </source>
</evidence>
<dbReference type="AlphaFoldDB" id="A0A098BZE6"/>
<accession>A0A098BZE6</accession>
<keyword evidence="6" id="KW-1133">Transmembrane helix</keyword>
<dbReference type="EMBL" id="LN515532">
    <property type="protein sequence ID" value="CEA16060.1"/>
    <property type="molecule type" value="Genomic_DNA"/>
</dbReference>
<feature type="chain" id="PRO_5001938748" description="HTH luxR-type domain-containing protein" evidence="7">
    <location>
        <begin position="20"/>
        <end position="561"/>
    </location>
</feature>
<dbReference type="KEGG" id="pbt:ING2E5B_1310"/>
<evidence type="ECO:0000313" key="9">
    <source>
        <dbReference type="EMBL" id="CEA16060.1"/>
    </source>
</evidence>
<dbReference type="SMART" id="SM00028">
    <property type="entry name" value="TPR"/>
    <property type="match status" value="5"/>
</dbReference>
<evidence type="ECO:0000256" key="7">
    <source>
        <dbReference type="SAM" id="SignalP"/>
    </source>
</evidence>
<evidence type="ECO:0000256" key="6">
    <source>
        <dbReference type="SAM" id="Phobius"/>
    </source>
</evidence>
<dbReference type="InterPro" id="IPR011990">
    <property type="entry name" value="TPR-like_helical_dom_sf"/>
</dbReference>
<dbReference type="SUPFAM" id="SSF48452">
    <property type="entry name" value="TPR-like"/>
    <property type="match status" value="2"/>
</dbReference>
<dbReference type="GO" id="GO:0006355">
    <property type="term" value="P:regulation of DNA-templated transcription"/>
    <property type="evidence" value="ECO:0007669"/>
    <property type="project" value="InterPro"/>
</dbReference>
<feature type="transmembrane region" description="Helical" evidence="6">
    <location>
        <begin position="367"/>
        <end position="388"/>
    </location>
</feature>
<dbReference type="HOGENOM" id="CLU_030491_4_0_10"/>
<dbReference type="InterPro" id="IPR036388">
    <property type="entry name" value="WH-like_DNA-bd_sf"/>
</dbReference>
<dbReference type="PANTHER" id="PTHR46630">
    <property type="entry name" value="TETRATRICOPEPTIDE REPEAT PROTEIN 29"/>
    <property type="match status" value="1"/>
</dbReference>
<dbReference type="STRING" id="1562970.ING2E5B_1310"/>
<evidence type="ECO:0000259" key="8">
    <source>
        <dbReference type="SMART" id="SM00421"/>
    </source>
</evidence>
<dbReference type="Gene3D" id="1.10.10.10">
    <property type="entry name" value="Winged helix-like DNA-binding domain superfamily/Winged helix DNA-binding domain"/>
    <property type="match status" value="1"/>
</dbReference>
<dbReference type="SMART" id="SM00421">
    <property type="entry name" value="HTH_LUXR"/>
    <property type="match status" value="1"/>
</dbReference>
<keyword evidence="6" id="KW-0812">Transmembrane</keyword>
<dbReference type="OrthoDB" id="693260at2"/>
<dbReference type="InterPro" id="IPR000792">
    <property type="entry name" value="Tscrpt_reg_LuxR_C"/>
</dbReference>
<reference evidence="9 10" key="1">
    <citation type="submission" date="2014-08" db="EMBL/GenBank/DDBJ databases">
        <authorList>
            <person name="Wibberg D."/>
        </authorList>
    </citation>
    <scope>NUCLEOTIDE SEQUENCE [LARGE SCALE GENOMIC DNA]</scope>
    <source>
        <strain evidence="10">ING2-E5B</strain>
    </source>
</reference>
<dbReference type="Proteomes" id="UP000032417">
    <property type="component" value="Chromosome 1"/>
</dbReference>
<dbReference type="GO" id="GO:0003677">
    <property type="term" value="F:DNA binding"/>
    <property type="evidence" value="ECO:0007669"/>
    <property type="project" value="InterPro"/>
</dbReference>
<keyword evidence="3" id="KW-0677">Repeat</keyword>
<protein>
    <recommendedName>
        <fullName evidence="8">HTH luxR-type domain-containing protein</fullName>
    </recommendedName>
</protein>
<feature type="domain" description="HTH luxR-type" evidence="8">
    <location>
        <begin position="497"/>
        <end position="552"/>
    </location>
</feature>
<evidence type="ECO:0000256" key="4">
    <source>
        <dbReference type="ARBA" id="ARBA00022803"/>
    </source>
</evidence>
<gene>
    <name evidence="9" type="ORF">ING2E5B_1310</name>
</gene>
<comment type="similarity">
    <text evidence="5">Belongs to the Rap family.</text>
</comment>
<dbReference type="PROSITE" id="PS51257">
    <property type="entry name" value="PROKAR_LIPOPROTEIN"/>
    <property type="match status" value="1"/>
</dbReference>
<dbReference type="Pfam" id="PF13424">
    <property type="entry name" value="TPR_12"/>
    <property type="match status" value="1"/>
</dbReference>
<dbReference type="PANTHER" id="PTHR46630:SF1">
    <property type="entry name" value="TETRATRICOPEPTIDE REPEAT PROTEIN 29"/>
    <property type="match status" value="1"/>
</dbReference>
<evidence type="ECO:0000256" key="5">
    <source>
        <dbReference type="ARBA" id="ARBA00038253"/>
    </source>
</evidence>
<dbReference type="InterPro" id="IPR016032">
    <property type="entry name" value="Sig_transdc_resp-reg_C-effctor"/>
</dbReference>
<comment type="subcellular location">
    <subcellularLocation>
        <location evidence="1">Cytoplasm</location>
    </subcellularLocation>
</comment>
<keyword evidence="6" id="KW-0472">Membrane</keyword>
<keyword evidence="2" id="KW-0963">Cytoplasm</keyword>
<dbReference type="Pfam" id="PF13181">
    <property type="entry name" value="TPR_8"/>
    <property type="match status" value="2"/>
</dbReference>
<keyword evidence="7" id="KW-0732">Signal</keyword>
<organism evidence="9 10">
    <name type="scientific">Fermentimonas caenicola</name>
    <dbReference type="NCBI Taxonomy" id="1562970"/>
    <lineage>
        <taxon>Bacteria</taxon>
        <taxon>Pseudomonadati</taxon>
        <taxon>Bacteroidota</taxon>
        <taxon>Bacteroidia</taxon>
        <taxon>Bacteroidales</taxon>
        <taxon>Dysgonomonadaceae</taxon>
        <taxon>Fermentimonas</taxon>
    </lineage>
</organism>
<dbReference type="InterPro" id="IPR051476">
    <property type="entry name" value="Bac_ResReg_Asp_Phosphatase"/>
</dbReference>
<dbReference type="Gene3D" id="1.25.40.10">
    <property type="entry name" value="Tetratricopeptide repeat domain"/>
    <property type="match status" value="2"/>
</dbReference>
<feature type="signal peptide" evidence="7">
    <location>
        <begin position="1"/>
        <end position="19"/>
    </location>
</feature>
<evidence type="ECO:0000256" key="2">
    <source>
        <dbReference type="ARBA" id="ARBA00022490"/>
    </source>
</evidence>
<name>A0A098BZE6_9BACT</name>
<keyword evidence="10" id="KW-1185">Reference proteome</keyword>
<dbReference type="SUPFAM" id="SSF46894">
    <property type="entry name" value="C-terminal effector domain of the bipartite response regulators"/>
    <property type="match status" value="1"/>
</dbReference>
<proteinExistence type="inferred from homology"/>
<evidence type="ECO:0000313" key="10">
    <source>
        <dbReference type="Proteomes" id="UP000032417"/>
    </source>
</evidence>
<dbReference type="Pfam" id="PF00196">
    <property type="entry name" value="GerE"/>
    <property type="match status" value="1"/>
</dbReference>
<evidence type="ECO:0000256" key="3">
    <source>
        <dbReference type="ARBA" id="ARBA00022737"/>
    </source>
</evidence>
<keyword evidence="4" id="KW-0802">TPR repeat</keyword>
<sequence>MKRILYIIFICIIPFFFSACNNPQPKASIMLQKAEQLIDEYPDSALLLIDSIFYPEKSLNNEDYMRYLVRLVQAKKKTDNQISEDTLIFIARDFFTRKDKDPHITALSWYYSGCIFRENRELEDAMDYYKTAFTYAEKTGDVALQGLIIYNIGDLLVEQGLYKDALKKYKESAQLYCRNPEKLITCYGAQGRMFTLIEEYDSAIVYFQRGLDLADSVDNKTLQSVLAQNISIVYRTTKQYDKAMDYLNQSFNLNNDSSRILRYYLNLSRIYSDMGQSDSAYWYSAKLKNQVDNHRGDMKLQASIYQVLASVEKNNGNYDEAFKYQDKYTTAIEKITEERLEQSVYEVQRKYDYEIMRNHYIQRISTLQSWAIIMLIAIVIGGALFSWYTMKQKTEYLKTQQQIEILKGISAELKKSLESKTSASNQNMRELLLWKFDVVKKSALLDKFSTSKMSASEMVKEFHSIVYDGKKDDHWNNIISVFNEMNIGVFENMKRKFPNLSDTEQKIAILTYSEMSVRDISIILNLSPNTVQKYRSDLRKKLNIDDKTIDTATYLKGFLQV</sequence>
<dbReference type="GO" id="GO:0005737">
    <property type="term" value="C:cytoplasm"/>
    <property type="evidence" value="ECO:0007669"/>
    <property type="project" value="UniProtKB-SubCell"/>
</dbReference>